<dbReference type="Pfam" id="PF07575">
    <property type="entry name" value="Nucleopor_Nup85"/>
    <property type="match status" value="1"/>
</dbReference>
<evidence type="ECO:0000256" key="1">
    <source>
        <dbReference type="ARBA" id="ARBA00004567"/>
    </source>
</evidence>
<keyword evidence="5 9" id="KW-0653">Protein transport</keyword>
<dbReference type="OrthoDB" id="5913440at2759"/>
<dbReference type="AlphaFoldDB" id="A0A0V1BZH9"/>
<dbReference type="GO" id="GO:0017056">
    <property type="term" value="F:structural constituent of nuclear pore"/>
    <property type="evidence" value="ECO:0007669"/>
    <property type="project" value="TreeGrafter"/>
</dbReference>
<comment type="similarity">
    <text evidence="2 9">Belongs to the nucleoporin Nup85 family.</text>
</comment>
<name>A0A0V1BZH9_TRISP</name>
<dbReference type="GO" id="GO:0006406">
    <property type="term" value="P:mRNA export from nucleus"/>
    <property type="evidence" value="ECO:0007669"/>
    <property type="project" value="TreeGrafter"/>
</dbReference>
<gene>
    <name evidence="10" type="primary">nup85</name>
    <name evidence="10" type="ORF">T01_5068</name>
</gene>
<sequence>MHVVPLFDFCDAGCSKLLGSKICLHFCCCSNHIMKAKREIDFALDSLDNVYAVKMNYKRLTRLCRQKCFDDKELKKIQMLERLSFHTQPMIKDLSNAARHAQSDPVTLQKLRDLCDGYIFTLQGCCRQMQRVKDSHVETYKRYQSVLCLFSIIYMSDSEFVSLSEISNWAKLAILAERKLLQEISIKDFLDSEFSADHWNCIYLNLLLGNIESALKLLRKHPSVQEECFQVVIQLLQVQKSRLNCTNLPDEMIIATEYGMANRIDWWPALVTQVFRKWNLSIYPELKTTCFILLGRDESLNHVTSSNPWLVRFFGKVFSHSSALSKTELSVINEDCLLYFSALSFPNDVYAQILSCDSVNLLIYVGLTLNDLWLAITFSTFLYCIEARVKTCKDVHLNSIHELRGYFLRSAGVCLINSSQLWKLGVEYLLKHASGSSVLSPCLESLAFRENENNITEVLEICNSNGLHEIALNIYKQAALKMAAEGDYISALRYSVETKNEELVKSVTMRILKNVNFAELMKNKDLLQEIPIADFAEDHILVVLVKYQRLCHMAQDGHVDDAIKYLTNLTTVGSMPIYILFDMFRSIRLWFSWTKNKSVLRRSELLGLLKTFENLLIGLELGCLNKQDLGDVSEDEIRETQLCLMNALSFSQDLLKL</sequence>
<reference evidence="10 11" key="1">
    <citation type="submission" date="2015-01" db="EMBL/GenBank/DDBJ databases">
        <title>Evolution of Trichinella species and genotypes.</title>
        <authorList>
            <person name="Korhonen P.K."/>
            <person name="Edoardo P."/>
            <person name="Giuseppe L.R."/>
            <person name="Gasser R.B."/>
        </authorList>
    </citation>
    <scope>NUCLEOTIDE SEQUENCE [LARGE SCALE GENOMIC DNA]</scope>
    <source>
        <strain evidence="10">ISS3</strain>
    </source>
</reference>
<comment type="subunit">
    <text evidence="9">Component of the nuclear pore complex (NPC).</text>
</comment>
<evidence type="ECO:0000256" key="7">
    <source>
        <dbReference type="ARBA" id="ARBA00023132"/>
    </source>
</evidence>
<dbReference type="STRING" id="6334.A0A0V1BZH9"/>
<dbReference type="GO" id="GO:0031965">
    <property type="term" value="C:nuclear membrane"/>
    <property type="evidence" value="ECO:0007669"/>
    <property type="project" value="UniProtKB-UniRule"/>
</dbReference>
<keyword evidence="3 9" id="KW-0813">Transport</keyword>
<keyword evidence="11" id="KW-1185">Reference proteome</keyword>
<evidence type="ECO:0000256" key="9">
    <source>
        <dbReference type="RuleBase" id="RU365073"/>
    </source>
</evidence>
<evidence type="ECO:0000313" key="11">
    <source>
        <dbReference type="Proteomes" id="UP000054776"/>
    </source>
</evidence>
<evidence type="ECO:0000256" key="5">
    <source>
        <dbReference type="ARBA" id="ARBA00022927"/>
    </source>
</evidence>
<protein>
    <recommendedName>
        <fullName evidence="9">Nuclear pore complex protein Nup85</fullName>
    </recommendedName>
</protein>
<keyword evidence="4 9" id="KW-0509">mRNA transport</keyword>
<evidence type="ECO:0000313" key="10">
    <source>
        <dbReference type="EMBL" id="KRY42447.1"/>
    </source>
</evidence>
<evidence type="ECO:0000256" key="2">
    <source>
        <dbReference type="ARBA" id="ARBA00005573"/>
    </source>
</evidence>
<dbReference type="InterPro" id="IPR011502">
    <property type="entry name" value="Nucleoporin_Nup85"/>
</dbReference>
<keyword evidence="6 9" id="KW-0811">Translocation</keyword>
<comment type="function">
    <text evidence="9">Functions as a component of the nuclear pore complex (NPC).</text>
</comment>
<organism evidence="10 11">
    <name type="scientific">Trichinella spiralis</name>
    <name type="common">Trichina worm</name>
    <dbReference type="NCBI Taxonomy" id="6334"/>
    <lineage>
        <taxon>Eukaryota</taxon>
        <taxon>Metazoa</taxon>
        <taxon>Ecdysozoa</taxon>
        <taxon>Nematoda</taxon>
        <taxon>Enoplea</taxon>
        <taxon>Dorylaimia</taxon>
        <taxon>Trichinellida</taxon>
        <taxon>Trichinellidae</taxon>
        <taxon>Trichinella</taxon>
    </lineage>
</organism>
<dbReference type="PANTHER" id="PTHR13373:SF21">
    <property type="entry name" value="NUCLEAR PORE COMPLEX PROTEIN NUP85"/>
    <property type="match status" value="1"/>
</dbReference>
<evidence type="ECO:0000256" key="3">
    <source>
        <dbReference type="ARBA" id="ARBA00022448"/>
    </source>
</evidence>
<dbReference type="GO" id="GO:0045893">
    <property type="term" value="P:positive regulation of DNA-templated transcription"/>
    <property type="evidence" value="ECO:0007669"/>
    <property type="project" value="TreeGrafter"/>
</dbReference>
<keyword evidence="8 9" id="KW-0539">Nucleus</keyword>
<dbReference type="PANTHER" id="PTHR13373">
    <property type="entry name" value="FROUNT PROTEIN-RELATED"/>
    <property type="match status" value="1"/>
</dbReference>
<comment type="caution">
    <text evidence="10">The sequence shown here is derived from an EMBL/GenBank/DDBJ whole genome shotgun (WGS) entry which is preliminary data.</text>
</comment>
<comment type="subcellular location">
    <subcellularLocation>
        <location evidence="1 9">Nucleus</location>
        <location evidence="1 9">Nuclear pore complex</location>
    </subcellularLocation>
</comment>
<dbReference type="Proteomes" id="UP000054776">
    <property type="component" value="Unassembled WGS sequence"/>
</dbReference>
<evidence type="ECO:0000256" key="4">
    <source>
        <dbReference type="ARBA" id="ARBA00022816"/>
    </source>
</evidence>
<dbReference type="InParanoid" id="A0A0V1BZH9"/>
<proteinExistence type="inferred from homology"/>
<evidence type="ECO:0000256" key="6">
    <source>
        <dbReference type="ARBA" id="ARBA00023010"/>
    </source>
</evidence>
<dbReference type="GO" id="GO:0006606">
    <property type="term" value="P:protein import into nucleus"/>
    <property type="evidence" value="ECO:0007669"/>
    <property type="project" value="TreeGrafter"/>
</dbReference>
<evidence type="ECO:0000256" key="8">
    <source>
        <dbReference type="ARBA" id="ARBA00023242"/>
    </source>
</evidence>
<dbReference type="GO" id="GO:0031080">
    <property type="term" value="C:nuclear pore outer ring"/>
    <property type="evidence" value="ECO:0007669"/>
    <property type="project" value="TreeGrafter"/>
</dbReference>
<dbReference type="EMBL" id="JYDH01000004">
    <property type="protein sequence ID" value="KRY42447.1"/>
    <property type="molecule type" value="Genomic_DNA"/>
</dbReference>
<keyword evidence="7 9" id="KW-0906">Nuclear pore complex</keyword>
<accession>A0A0V1BZH9</accession>
<keyword evidence="9" id="KW-0472">Membrane</keyword>